<reference evidence="1 2" key="1">
    <citation type="journal article" date="2019" name="Nat. Ecol. Evol.">
        <title>Megaphylogeny resolves global patterns of mushroom evolution.</title>
        <authorList>
            <person name="Varga T."/>
            <person name="Krizsan K."/>
            <person name="Foldi C."/>
            <person name="Dima B."/>
            <person name="Sanchez-Garcia M."/>
            <person name="Sanchez-Ramirez S."/>
            <person name="Szollosi G.J."/>
            <person name="Szarkandi J.G."/>
            <person name="Papp V."/>
            <person name="Albert L."/>
            <person name="Andreopoulos W."/>
            <person name="Angelini C."/>
            <person name="Antonin V."/>
            <person name="Barry K.W."/>
            <person name="Bougher N.L."/>
            <person name="Buchanan P."/>
            <person name="Buyck B."/>
            <person name="Bense V."/>
            <person name="Catcheside P."/>
            <person name="Chovatia M."/>
            <person name="Cooper J."/>
            <person name="Damon W."/>
            <person name="Desjardin D."/>
            <person name="Finy P."/>
            <person name="Geml J."/>
            <person name="Haridas S."/>
            <person name="Hughes K."/>
            <person name="Justo A."/>
            <person name="Karasinski D."/>
            <person name="Kautmanova I."/>
            <person name="Kiss B."/>
            <person name="Kocsube S."/>
            <person name="Kotiranta H."/>
            <person name="LaButti K.M."/>
            <person name="Lechner B.E."/>
            <person name="Liimatainen K."/>
            <person name="Lipzen A."/>
            <person name="Lukacs Z."/>
            <person name="Mihaltcheva S."/>
            <person name="Morgado L.N."/>
            <person name="Niskanen T."/>
            <person name="Noordeloos M.E."/>
            <person name="Ohm R.A."/>
            <person name="Ortiz-Santana B."/>
            <person name="Ovrebo C."/>
            <person name="Racz N."/>
            <person name="Riley R."/>
            <person name="Savchenko A."/>
            <person name="Shiryaev A."/>
            <person name="Soop K."/>
            <person name="Spirin V."/>
            <person name="Szebenyi C."/>
            <person name="Tomsovsky M."/>
            <person name="Tulloss R.E."/>
            <person name="Uehling J."/>
            <person name="Grigoriev I.V."/>
            <person name="Vagvolgyi C."/>
            <person name="Papp T."/>
            <person name="Martin F.M."/>
            <person name="Miettinen O."/>
            <person name="Hibbett D.S."/>
            <person name="Nagy L.G."/>
        </authorList>
    </citation>
    <scope>NUCLEOTIDE SEQUENCE [LARGE SCALE GENOMIC DNA]</scope>
    <source>
        <strain evidence="1 2">FP101781</strain>
    </source>
</reference>
<comment type="caution">
    <text evidence="1">The sequence shown here is derived from an EMBL/GenBank/DDBJ whole genome shotgun (WGS) entry which is preliminary data.</text>
</comment>
<sequence>MYRRNQSTSQFYDTEANATRQAQHRRIFCRPEGVPLVVFNRGRGVVSSPKQLPYHASASQARLSRRHRVLAVYRHICFACSRWDTYHDNNINFHHDDLHGSSMVLEGAFADLSRLWKPYSGCLVGVMTWWITVQTFKNEGNSLVKWGAYCNSRQ</sequence>
<proteinExistence type="predicted"/>
<keyword evidence="2" id="KW-1185">Reference proteome</keyword>
<gene>
    <name evidence="1" type="ORF">FA13DRAFT_1730594</name>
</gene>
<name>A0A4Y7TJ30_COPMI</name>
<accession>A0A4Y7TJ30</accession>
<protein>
    <submittedName>
        <fullName evidence="1">Uncharacterized protein</fullName>
    </submittedName>
</protein>
<dbReference type="EMBL" id="QPFP01000012">
    <property type="protein sequence ID" value="TEB33552.1"/>
    <property type="molecule type" value="Genomic_DNA"/>
</dbReference>
<dbReference type="AlphaFoldDB" id="A0A4Y7TJ30"/>
<organism evidence="1 2">
    <name type="scientific">Coprinellus micaceus</name>
    <name type="common">Glistening ink-cap mushroom</name>
    <name type="synonym">Coprinus micaceus</name>
    <dbReference type="NCBI Taxonomy" id="71717"/>
    <lineage>
        <taxon>Eukaryota</taxon>
        <taxon>Fungi</taxon>
        <taxon>Dikarya</taxon>
        <taxon>Basidiomycota</taxon>
        <taxon>Agaricomycotina</taxon>
        <taxon>Agaricomycetes</taxon>
        <taxon>Agaricomycetidae</taxon>
        <taxon>Agaricales</taxon>
        <taxon>Agaricineae</taxon>
        <taxon>Psathyrellaceae</taxon>
        <taxon>Coprinellus</taxon>
    </lineage>
</organism>
<evidence type="ECO:0000313" key="2">
    <source>
        <dbReference type="Proteomes" id="UP000298030"/>
    </source>
</evidence>
<evidence type="ECO:0000313" key="1">
    <source>
        <dbReference type="EMBL" id="TEB33552.1"/>
    </source>
</evidence>
<dbReference type="Proteomes" id="UP000298030">
    <property type="component" value="Unassembled WGS sequence"/>
</dbReference>